<proteinExistence type="predicted"/>
<feature type="region of interest" description="Disordered" evidence="1">
    <location>
        <begin position="104"/>
        <end position="126"/>
    </location>
</feature>
<accession>A0A485KWL6</accession>
<dbReference type="EMBL" id="CAADRA010005424">
    <property type="protein sequence ID" value="VFT89667.1"/>
    <property type="molecule type" value="Genomic_DNA"/>
</dbReference>
<dbReference type="InterPro" id="IPR013169">
    <property type="entry name" value="mRNA_splic_Cwf18-like"/>
</dbReference>
<evidence type="ECO:0000256" key="1">
    <source>
        <dbReference type="SAM" id="MobiDB-lite"/>
    </source>
</evidence>
<keyword evidence="4" id="KW-1185">Reference proteome</keyword>
<dbReference type="Proteomes" id="UP000332933">
    <property type="component" value="Unassembled WGS sequence"/>
</dbReference>
<reference evidence="3 4" key="1">
    <citation type="submission" date="2019-03" db="EMBL/GenBank/DDBJ databases">
        <authorList>
            <person name="Gaulin E."/>
            <person name="Dumas B."/>
        </authorList>
    </citation>
    <scope>NUCLEOTIDE SEQUENCE [LARGE SCALE GENOMIC DNA]</scope>
    <source>
        <strain evidence="3">CBS 568.67</strain>
    </source>
</reference>
<dbReference type="GO" id="GO:0005684">
    <property type="term" value="C:U2-type spliceosomal complex"/>
    <property type="evidence" value="ECO:0007669"/>
    <property type="project" value="TreeGrafter"/>
</dbReference>
<name>A0A485KWL6_9STRA</name>
<dbReference type="AlphaFoldDB" id="A0A485KWL6"/>
<evidence type="ECO:0000313" key="2">
    <source>
        <dbReference type="EMBL" id="KAF0696402.1"/>
    </source>
</evidence>
<dbReference type="GO" id="GO:0071014">
    <property type="term" value="C:post-mRNA release spliceosomal complex"/>
    <property type="evidence" value="ECO:0007669"/>
    <property type="project" value="TreeGrafter"/>
</dbReference>
<dbReference type="Pfam" id="PF08315">
    <property type="entry name" value="cwf18"/>
    <property type="match status" value="1"/>
</dbReference>
<dbReference type="EMBL" id="VJMH01005403">
    <property type="protein sequence ID" value="KAF0696402.1"/>
    <property type="molecule type" value="Genomic_DNA"/>
</dbReference>
<feature type="compositionally biased region" description="Acidic residues" evidence="1">
    <location>
        <begin position="109"/>
        <end position="126"/>
    </location>
</feature>
<sequence>MDNGDRAKRLKALRDARNKKEGIAVEEEQVVAVDKVADAVSTADKSSIDDEATKAAADDEPAAEEVLSIAPKKPTWDLERGLEKQMKKLERRTQNAMVEILREKMEREMQDDDGSDDDEDEEGDES</sequence>
<gene>
    <name evidence="3" type="primary">Aste57867_12820</name>
    <name evidence="2" type="ORF">As57867_012772</name>
    <name evidence="3" type="ORF">ASTE57867_12820</name>
</gene>
<evidence type="ECO:0000313" key="4">
    <source>
        <dbReference type="Proteomes" id="UP000332933"/>
    </source>
</evidence>
<feature type="compositionally biased region" description="Basic and acidic residues" evidence="1">
    <location>
        <begin position="46"/>
        <end position="57"/>
    </location>
</feature>
<dbReference type="PANTHER" id="PTHR31551">
    <property type="entry name" value="PRE-MRNA-SPLICING FACTOR CWF18"/>
    <property type="match status" value="1"/>
</dbReference>
<organism evidence="3 4">
    <name type="scientific">Aphanomyces stellatus</name>
    <dbReference type="NCBI Taxonomy" id="120398"/>
    <lineage>
        <taxon>Eukaryota</taxon>
        <taxon>Sar</taxon>
        <taxon>Stramenopiles</taxon>
        <taxon>Oomycota</taxon>
        <taxon>Saprolegniomycetes</taxon>
        <taxon>Saprolegniales</taxon>
        <taxon>Verrucalvaceae</taxon>
        <taxon>Aphanomyces</taxon>
    </lineage>
</organism>
<evidence type="ECO:0000313" key="3">
    <source>
        <dbReference type="EMBL" id="VFT89667.1"/>
    </source>
</evidence>
<protein>
    <submittedName>
        <fullName evidence="3">Aste57867_12820 protein</fullName>
    </submittedName>
</protein>
<dbReference type="OrthoDB" id="10261348at2759"/>
<feature type="region of interest" description="Disordered" evidence="1">
    <location>
        <begin position="41"/>
        <end position="66"/>
    </location>
</feature>
<dbReference type="PANTHER" id="PTHR31551:SF1">
    <property type="entry name" value="COILED-COIL DOMAIN-CONTAINING PROTEIN 12"/>
    <property type="match status" value="1"/>
</dbReference>
<reference evidence="2" key="2">
    <citation type="submission" date="2019-06" db="EMBL/GenBank/DDBJ databases">
        <title>Genomics analysis of Aphanomyces spp. identifies a new class of oomycete effector associated with host adaptation.</title>
        <authorList>
            <person name="Gaulin E."/>
        </authorList>
    </citation>
    <scope>NUCLEOTIDE SEQUENCE</scope>
    <source>
        <strain evidence="2">CBS 578.67</strain>
    </source>
</reference>